<feature type="region of interest" description="Disordered" evidence="2">
    <location>
        <begin position="108"/>
        <end position="131"/>
    </location>
</feature>
<keyword evidence="1" id="KW-0175">Coiled coil</keyword>
<organism evidence="3">
    <name type="scientific">Favella ehrenbergii</name>
    <dbReference type="NCBI Taxonomy" id="182087"/>
    <lineage>
        <taxon>Eukaryota</taxon>
        <taxon>Sar</taxon>
        <taxon>Alveolata</taxon>
        <taxon>Ciliophora</taxon>
        <taxon>Intramacronucleata</taxon>
        <taxon>Spirotrichea</taxon>
        <taxon>Choreotrichia</taxon>
        <taxon>Tintinnida</taxon>
        <taxon>Xystonellidae</taxon>
        <taxon>Favella</taxon>
    </lineage>
</organism>
<gene>
    <name evidence="3" type="ORF">FEHR0123_LOCUS6218</name>
</gene>
<sequence length="131" mass="14273">MQRMTEKQSVALEGLLNRRCDKLQTALDGFVAQDLNQDRALRGHIDSVVKASAEKLIMDSTQSNNEMAKLVAANAETSATLEKLAKENAALKSETAEIKALLLKQFKGAEEESKEAEEPGQEEAPAADEND</sequence>
<feature type="coiled-coil region" evidence="1">
    <location>
        <begin position="67"/>
        <end position="101"/>
    </location>
</feature>
<evidence type="ECO:0000256" key="2">
    <source>
        <dbReference type="SAM" id="MobiDB-lite"/>
    </source>
</evidence>
<protein>
    <submittedName>
        <fullName evidence="3">Uncharacterized protein</fullName>
    </submittedName>
</protein>
<evidence type="ECO:0000313" key="3">
    <source>
        <dbReference type="EMBL" id="CAE0311299.1"/>
    </source>
</evidence>
<proteinExistence type="predicted"/>
<dbReference type="AlphaFoldDB" id="A0A7S3I2R5"/>
<feature type="compositionally biased region" description="Acidic residues" evidence="2">
    <location>
        <begin position="112"/>
        <end position="131"/>
    </location>
</feature>
<accession>A0A7S3I2R5</accession>
<dbReference type="EMBL" id="HBIE01020517">
    <property type="protein sequence ID" value="CAE0311299.1"/>
    <property type="molecule type" value="Transcribed_RNA"/>
</dbReference>
<name>A0A7S3I2R5_9SPIT</name>
<evidence type="ECO:0000256" key="1">
    <source>
        <dbReference type="SAM" id="Coils"/>
    </source>
</evidence>
<reference evidence="3" key="1">
    <citation type="submission" date="2021-01" db="EMBL/GenBank/DDBJ databases">
        <authorList>
            <person name="Corre E."/>
            <person name="Pelletier E."/>
            <person name="Niang G."/>
            <person name="Scheremetjew M."/>
            <person name="Finn R."/>
            <person name="Kale V."/>
            <person name="Holt S."/>
            <person name="Cochrane G."/>
            <person name="Meng A."/>
            <person name="Brown T."/>
            <person name="Cohen L."/>
        </authorList>
    </citation>
    <scope>NUCLEOTIDE SEQUENCE</scope>
    <source>
        <strain evidence="3">Fehren 1</strain>
    </source>
</reference>